<evidence type="ECO:0000256" key="1">
    <source>
        <dbReference type="SAM" id="MobiDB-lite"/>
    </source>
</evidence>
<evidence type="ECO:0000256" key="2">
    <source>
        <dbReference type="SAM" id="Phobius"/>
    </source>
</evidence>
<feature type="domain" description="LysM" evidence="3">
    <location>
        <begin position="48"/>
        <end position="93"/>
    </location>
</feature>
<evidence type="ECO:0000313" key="4">
    <source>
        <dbReference type="EMBL" id="EXB81484.1"/>
    </source>
</evidence>
<dbReference type="AlphaFoldDB" id="W9RMB3"/>
<keyword evidence="2" id="KW-0472">Membrane</keyword>
<organism evidence="4 5">
    <name type="scientific">Morus notabilis</name>
    <dbReference type="NCBI Taxonomy" id="981085"/>
    <lineage>
        <taxon>Eukaryota</taxon>
        <taxon>Viridiplantae</taxon>
        <taxon>Streptophyta</taxon>
        <taxon>Embryophyta</taxon>
        <taxon>Tracheophyta</taxon>
        <taxon>Spermatophyta</taxon>
        <taxon>Magnoliopsida</taxon>
        <taxon>eudicotyledons</taxon>
        <taxon>Gunneridae</taxon>
        <taxon>Pentapetalae</taxon>
        <taxon>rosids</taxon>
        <taxon>fabids</taxon>
        <taxon>Rosales</taxon>
        <taxon>Moraceae</taxon>
        <taxon>Moreae</taxon>
        <taxon>Morus</taxon>
    </lineage>
</organism>
<dbReference type="InterPro" id="IPR018392">
    <property type="entry name" value="LysM"/>
</dbReference>
<dbReference type="PROSITE" id="PS51782">
    <property type="entry name" value="LYSM"/>
    <property type="match status" value="1"/>
</dbReference>
<evidence type="ECO:0000313" key="5">
    <source>
        <dbReference type="Proteomes" id="UP000030645"/>
    </source>
</evidence>
<dbReference type="CDD" id="cd00118">
    <property type="entry name" value="LysM"/>
    <property type="match status" value="1"/>
</dbReference>
<accession>W9RMB3</accession>
<dbReference type="SMART" id="SM00257">
    <property type="entry name" value="LysM"/>
    <property type="match status" value="1"/>
</dbReference>
<dbReference type="Proteomes" id="UP000030645">
    <property type="component" value="Unassembled WGS sequence"/>
</dbReference>
<dbReference type="SUPFAM" id="SSF54106">
    <property type="entry name" value="LysM domain"/>
    <property type="match status" value="1"/>
</dbReference>
<protein>
    <recommendedName>
        <fullName evidence="3">LysM domain-containing protein</fullName>
    </recommendedName>
</protein>
<keyword evidence="2" id="KW-1133">Transmembrane helix</keyword>
<dbReference type="Gene3D" id="3.10.350.10">
    <property type="entry name" value="LysM domain"/>
    <property type="match status" value="1"/>
</dbReference>
<feature type="compositionally biased region" description="Basic and acidic residues" evidence="1">
    <location>
        <begin position="164"/>
        <end position="182"/>
    </location>
</feature>
<name>W9RMB3_9ROSA</name>
<feature type="transmembrane region" description="Helical" evidence="2">
    <location>
        <begin position="106"/>
        <end position="127"/>
    </location>
</feature>
<dbReference type="EMBL" id="KE344844">
    <property type="protein sequence ID" value="EXB81484.1"/>
    <property type="molecule type" value="Genomic_DNA"/>
</dbReference>
<sequence>MCDGSEAKAETRSSSSSVPIKIRIPVLQKWRIRIGEISKGQYSAKHYSVHVVKEGETLTSISKHYGVSIYAIAAANKNIADIDLVFEGRHLSIPLADKHILEARTVGGFLVLVSLVAFCIRCIVGAFHNRASGEFRHKNVNESDVKHLRSQGGRWRSALGDAWEPERTDGDSIPDSRNHSEDQPQISFEEASHAYRKLEHDYQEFLSQCGMSKWGYWRGGSPR</sequence>
<evidence type="ECO:0000259" key="3">
    <source>
        <dbReference type="PROSITE" id="PS51782"/>
    </source>
</evidence>
<dbReference type="PANTHER" id="PTHR33734">
    <property type="entry name" value="LYSM DOMAIN-CONTAINING GPI-ANCHORED PROTEIN 2"/>
    <property type="match status" value="1"/>
</dbReference>
<feature type="region of interest" description="Disordered" evidence="1">
    <location>
        <begin position="159"/>
        <end position="186"/>
    </location>
</feature>
<dbReference type="Pfam" id="PF01476">
    <property type="entry name" value="LysM"/>
    <property type="match status" value="1"/>
</dbReference>
<dbReference type="InterPro" id="IPR036779">
    <property type="entry name" value="LysM_dom_sf"/>
</dbReference>
<keyword evidence="2" id="KW-0812">Transmembrane</keyword>
<reference evidence="5" key="1">
    <citation type="submission" date="2013-01" db="EMBL/GenBank/DDBJ databases">
        <title>Draft Genome Sequence of a Mulberry Tree, Morus notabilis C.K. Schneid.</title>
        <authorList>
            <person name="He N."/>
            <person name="Zhao S."/>
        </authorList>
    </citation>
    <scope>NUCLEOTIDE SEQUENCE</scope>
</reference>
<dbReference type="PANTHER" id="PTHR33734:SF22">
    <property type="entry name" value="MEMBRANE-BOUND LYTIC MUREIN TRANSGLYCOSYLASE D"/>
    <property type="match status" value="1"/>
</dbReference>
<gene>
    <name evidence="4" type="ORF">L484_014291</name>
</gene>
<keyword evidence="5" id="KW-1185">Reference proteome</keyword>
<dbReference type="eggNOG" id="ENOG502RXJE">
    <property type="taxonomic scope" value="Eukaryota"/>
</dbReference>
<proteinExistence type="predicted"/>